<organism evidence="2 3">
    <name type="scientific">Batillaria attramentaria</name>
    <dbReference type="NCBI Taxonomy" id="370345"/>
    <lineage>
        <taxon>Eukaryota</taxon>
        <taxon>Metazoa</taxon>
        <taxon>Spiralia</taxon>
        <taxon>Lophotrochozoa</taxon>
        <taxon>Mollusca</taxon>
        <taxon>Gastropoda</taxon>
        <taxon>Caenogastropoda</taxon>
        <taxon>Sorbeoconcha</taxon>
        <taxon>Cerithioidea</taxon>
        <taxon>Batillariidae</taxon>
        <taxon>Batillaria</taxon>
    </lineage>
</organism>
<dbReference type="PANTHER" id="PTHR28651">
    <property type="entry name" value="TRANSMEMBRANE PROTEIN 232"/>
    <property type="match status" value="1"/>
</dbReference>
<comment type="caution">
    <text evidence="2">The sequence shown here is derived from an EMBL/GenBank/DDBJ whole genome shotgun (WGS) entry which is preliminary data.</text>
</comment>
<keyword evidence="3" id="KW-1185">Reference proteome</keyword>
<dbReference type="Pfam" id="PF15877">
    <property type="entry name" value="TMEM232"/>
    <property type="match status" value="2"/>
</dbReference>
<feature type="region of interest" description="Disordered" evidence="1">
    <location>
        <begin position="770"/>
        <end position="790"/>
    </location>
</feature>
<feature type="region of interest" description="Disordered" evidence="1">
    <location>
        <begin position="398"/>
        <end position="583"/>
    </location>
</feature>
<gene>
    <name evidence="2" type="ORF">BaRGS_00005042</name>
</gene>
<dbReference type="AlphaFoldDB" id="A0ABD0LY13"/>
<dbReference type="InterPro" id="IPR031747">
    <property type="entry name" value="TMEM232"/>
</dbReference>
<evidence type="ECO:0000313" key="3">
    <source>
        <dbReference type="Proteomes" id="UP001519460"/>
    </source>
</evidence>
<feature type="region of interest" description="Disordered" evidence="1">
    <location>
        <begin position="865"/>
        <end position="889"/>
    </location>
</feature>
<sequence length="968" mass="107101">MPITRVPVVHKFGIISHSQRLELQERLLKQTYLQSVKSRRVHISQRNPLEVSEDFIQQFNNAETYDEKTKCEEIARKMLERAKRRAGVRNSGTGNHVNLPLAWTELAQIAQCKGTVQEECLDVLIASLDVSPLAKYHIPALFFLAETMLYWLRTDAVHQPYLRTGEIKLLRMGQLVFQRLFYHHMAGQLQGHSDFKNRLFTYTDGLAECQEAYNPYPNALLSMRFIIEVSKIILADTVVEPGEVKEGDNLPDAPRLNTDEMESVTKEMYERELRDVDTHSSHSGAISSSVHDLSPTLWHALDVWRCTNSLSGGLREALKALAHCGLGLASETWVDGVIALNILAETAKSNMAAMKVLHRLAQGVKTTEDLMTPPLSSRSGHSDMFSISSNDDEMMLKQSDSRGSYLSSKPSLSDIYERSDEGDPEKKVGSSASATGISSASNSYNLGNSQTSTQDSLESQKEDVDELYGNQDGDASKPKPVLKEPASGHKPLKSREVSFDETSIAVKERNLNHGDQGVLPKKNVHGGSKGSRQKQESHPSTKGSSAGDGVPGTGFQPEVGSDFFTSRGSDASSAPTFTNLPLPETPGINGWHWEVAFTYTDMLADICINGKTANIQKMALVGNNVNMMEPYRRIVTTVQLPSAGLLDLAVFHALNEADDGGPNDWSWRIRYGAIQSLVKVVRSLEGDKAREGLRSAAWNALLKAHSSEKDGRVLEALKVGQVHTDIQGILGKDSSTTSIGSRVAAGLSVIYLPPLPPPVDMSMPRPTHSRRHINVMKPPPAHTTRQRQPLRTSLKEELDLATSLYEPPVDFNTRTSFDLRRIVEDQWRKELQNQYHRPSIPRTVDTAQDYSRAWQARAHKINAKQDGAADTAVMSGSTKQHSNGSDSTATCRRVKVRDLSRHGGQQKVPLKVITMNLCQCLNAVDLSVAVERCLCSDQLSSTSWWRHAVLDNGPDVNMTSQLYETLVA</sequence>
<feature type="non-terminal residue" evidence="2">
    <location>
        <position position="968"/>
    </location>
</feature>
<feature type="compositionally biased region" description="Low complexity" evidence="1">
    <location>
        <begin position="430"/>
        <end position="443"/>
    </location>
</feature>
<feature type="compositionally biased region" description="Polar residues" evidence="1">
    <location>
        <begin position="874"/>
        <end position="889"/>
    </location>
</feature>
<feature type="compositionally biased region" description="Polar residues" evidence="1">
    <location>
        <begin position="374"/>
        <end position="387"/>
    </location>
</feature>
<dbReference type="PANTHER" id="PTHR28651:SF1">
    <property type="entry name" value="TRANSMEMBRANE PROTEIN 232"/>
    <property type="match status" value="1"/>
</dbReference>
<feature type="compositionally biased region" description="Polar residues" evidence="1">
    <location>
        <begin position="563"/>
        <end position="579"/>
    </location>
</feature>
<proteinExistence type="predicted"/>
<name>A0ABD0LY13_9CAEN</name>
<reference evidence="2 3" key="1">
    <citation type="journal article" date="2023" name="Sci. Data">
        <title>Genome assembly of the Korean intertidal mud-creeper Batillaria attramentaria.</title>
        <authorList>
            <person name="Patra A.K."/>
            <person name="Ho P.T."/>
            <person name="Jun S."/>
            <person name="Lee S.J."/>
            <person name="Kim Y."/>
            <person name="Won Y.J."/>
        </authorList>
    </citation>
    <scope>NUCLEOTIDE SEQUENCE [LARGE SCALE GENOMIC DNA]</scope>
    <source>
        <strain evidence="2">Wonlab-2016</strain>
    </source>
</reference>
<feature type="compositionally biased region" description="Basic and acidic residues" evidence="1">
    <location>
        <begin position="415"/>
        <end position="428"/>
    </location>
</feature>
<evidence type="ECO:0000313" key="2">
    <source>
        <dbReference type="EMBL" id="KAK7503919.1"/>
    </source>
</evidence>
<evidence type="ECO:0000256" key="1">
    <source>
        <dbReference type="SAM" id="MobiDB-lite"/>
    </source>
</evidence>
<feature type="compositionally biased region" description="Polar residues" evidence="1">
    <location>
        <begin position="401"/>
        <end position="411"/>
    </location>
</feature>
<feature type="region of interest" description="Disordered" evidence="1">
    <location>
        <begin position="368"/>
        <end position="387"/>
    </location>
</feature>
<dbReference type="EMBL" id="JACVVK020000018">
    <property type="protein sequence ID" value="KAK7503919.1"/>
    <property type="molecule type" value="Genomic_DNA"/>
</dbReference>
<accession>A0ABD0LY13</accession>
<feature type="compositionally biased region" description="Polar residues" evidence="1">
    <location>
        <begin position="444"/>
        <end position="457"/>
    </location>
</feature>
<protein>
    <submittedName>
        <fullName evidence="2">Uncharacterized protein</fullName>
    </submittedName>
</protein>
<dbReference type="Proteomes" id="UP001519460">
    <property type="component" value="Unassembled WGS sequence"/>
</dbReference>